<dbReference type="GeneID" id="186450"/>
<dbReference type="ExpressionAtlas" id="Q9XXT3">
    <property type="expression patterns" value="baseline and differential"/>
</dbReference>
<dbReference type="PANTHER" id="PTHR33272:SF6">
    <property type="entry name" value="SECRETED RXLR EFFECTOR PEPTIDE PROTEIN-RELATED"/>
    <property type="match status" value="1"/>
</dbReference>
<dbReference type="SMR" id="Q9XXT3"/>
<name>Q9XXT3_CAEEL</name>
<dbReference type="OMA" id="GEKYRSQ"/>
<dbReference type="WormBase" id="F57E7.1a">
    <property type="protein sequence ID" value="CE18763"/>
    <property type="gene ID" value="WBGene00010202"/>
    <property type="gene designation" value="spig-6"/>
</dbReference>
<dbReference type="FunCoup" id="Q9XXT3">
    <property type="interactions" value="1522"/>
</dbReference>
<keyword evidence="1" id="KW-0732">Signal</keyword>
<dbReference type="InParanoid" id="Q9XXT3"/>
<dbReference type="AlphaFoldDB" id="Q9XXT3"/>
<evidence type="ECO:0000256" key="1">
    <source>
        <dbReference type="SAM" id="SignalP"/>
    </source>
</evidence>
<keyword evidence="3" id="KW-1185">Reference proteome</keyword>
<dbReference type="AGR" id="WB:WBGene00010202"/>
<gene>
    <name evidence="2 4" type="primary">spig-6</name>
    <name evidence="2" type="ORF">CELE_F57E7.1</name>
    <name evidence="4" type="ORF">F57E7.1</name>
</gene>
<evidence type="ECO:0000313" key="4">
    <source>
        <dbReference type="WormBase" id="F57E7.1a"/>
    </source>
</evidence>
<dbReference type="OrthoDB" id="5846509at2759"/>
<dbReference type="PANTHER" id="PTHR33272">
    <property type="entry name" value="PROTEIN CBG22877-RELATED"/>
    <property type="match status" value="1"/>
</dbReference>
<dbReference type="Proteomes" id="UP000001940">
    <property type="component" value="Chromosome V"/>
</dbReference>
<sequence length="113" mass="12166">MCKLFVAVAFCALVYANQMPPADEMKTKLVAAGVSDAAAAGLVDIGEKYRSQVQALIKGDDEAGWKLFNTIKAESDAYIATQPETDQTAYNAFVEKTKANFQAYEETSVAESA</sequence>
<dbReference type="eggNOG" id="ENOG502TIAW">
    <property type="taxonomic scope" value="Eukaryota"/>
</dbReference>
<feature type="chain" id="PRO_5004338748" evidence="1">
    <location>
        <begin position="17"/>
        <end position="113"/>
    </location>
</feature>
<dbReference type="HOGENOM" id="CLU_161560_1_1_1"/>
<dbReference type="RefSeq" id="NP_507169.1">
    <property type="nucleotide sequence ID" value="NM_074768.3"/>
</dbReference>
<dbReference type="Bgee" id="WBGene00010202">
    <property type="expression patterns" value="Expressed in larva and 2 other cell types or tissues"/>
</dbReference>
<reference evidence="2 3" key="1">
    <citation type="journal article" date="1998" name="Science">
        <title>Genome sequence of the nematode C. elegans: a platform for investigating biology.</title>
        <authorList>
            <consortium name="The C. elegans sequencing consortium"/>
            <person name="Sulson J.E."/>
            <person name="Waterston R."/>
        </authorList>
    </citation>
    <scope>NUCLEOTIDE SEQUENCE [LARGE SCALE GENOMIC DNA]</scope>
    <source>
        <strain evidence="2 3">Bristol N2</strain>
    </source>
</reference>
<evidence type="ECO:0000313" key="2">
    <source>
        <dbReference type="EMBL" id="CAA16166.1"/>
    </source>
</evidence>
<dbReference type="EMBL" id="BX284605">
    <property type="protein sequence ID" value="CAA16166.1"/>
    <property type="molecule type" value="Genomic_DNA"/>
</dbReference>
<protein>
    <submittedName>
        <fullName evidence="2">DUF148 domain-containing protein</fullName>
    </submittedName>
</protein>
<evidence type="ECO:0000313" key="3">
    <source>
        <dbReference type="Proteomes" id="UP000001940"/>
    </source>
</evidence>
<dbReference type="PIR" id="T22851">
    <property type="entry name" value="T22851"/>
</dbReference>
<dbReference type="PhylomeDB" id="Q9XXT3"/>
<dbReference type="PaxDb" id="6239-F57E7.1a"/>
<dbReference type="UCSC" id="F57E7.1">
    <property type="organism name" value="c. elegans"/>
</dbReference>
<dbReference type="InterPro" id="IPR027913">
    <property type="entry name" value="DUF4473"/>
</dbReference>
<dbReference type="Pfam" id="PF14747">
    <property type="entry name" value="DUF4473"/>
    <property type="match status" value="1"/>
</dbReference>
<proteinExistence type="predicted"/>
<organism evidence="2 3">
    <name type="scientific">Caenorhabditis elegans</name>
    <dbReference type="NCBI Taxonomy" id="6239"/>
    <lineage>
        <taxon>Eukaryota</taxon>
        <taxon>Metazoa</taxon>
        <taxon>Ecdysozoa</taxon>
        <taxon>Nematoda</taxon>
        <taxon>Chromadorea</taxon>
        <taxon>Rhabditida</taxon>
        <taxon>Rhabditina</taxon>
        <taxon>Rhabditomorpha</taxon>
        <taxon>Rhabditoidea</taxon>
        <taxon>Rhabditidae</taxon>
        <taxon>Peloderinae</taxon>
        <taxon>Caenorhabditis</taxon>
    </lineage>
</organism>
<feature type="signal peptide" evidence="1">
    <location>
        <begin position="1"/>
        <end position="16"/>
    </location>
</feature>
<dbReference type="CTD" id="186450"/>
<accession>Q9XXT3</accession>
<dbReference type="STRING" id="6239.F57E7.1a.1"/>